<dbReference type="Proteomes" id="UP000051638">
    <property type="component" value="Unassembled WGS sequence"/>
</dbReference>
<evidence type="ECO:0000256" key="7">
    <source>
        <dbReference type="HAMAP-Rule" id="MF_00001"/>
    </source>
</evidence>
<dbReference type="NCBIfam" id="NF002032">
    <property type="entry name" value="PRK00856.1"/>
    <property type="match status" value="1"/>
</dbReference>
<feature type="binding site" evidence="7">
    <location>
        <position position="85"/>
    </location>
    <ligand>
        <name>L-aspartate</name>
        <dbReference type="ChEBI" id="CHEBI:29991"/>
    </ligand>
</feature>
<dbReference type="Pfam" id="PF00185">
    <property type="entry name" value="OTCace"/>
    <property type="match status" value="1"/>
</dbReference>
<proteinExistence type="inferred from homology"/>
<accession>A0A0R2D6X0</accession>
<dbReference type="GO" id="GO:0044205">
    <property type="term" value="P:'de novo' UMP biosynthetic process"/>
    <property type="evidence" value="ECO:0007669"/>
    <property type="project" value="UniProtKB-UniRule"/>
</dbReference>
<feature type="binding site" evidence="7">
    <location>
        <position position="170"/>
    </location>
    <ligand>
        <name>L-aspartate</name>
        <dbReference type="ChEBI" id="CHEBI:29991"/>
    </ligand>
</feature>
<dbReference type="UniPathway" id="UPA00070">
    <property type="reaction ID" value="UER00116"/>
</dbReference>
<dbReference type="GO" id="GO:0006207">
    <property type="term" value="P:'de novo' pyrimidine nucleobase biosynthetic process"/>
    <property type="evidence" value="ECO:0007669"/>
    <property type="project" value="InterPro"/>
</dbReference>
<dbReference type="GO" id="GO:0004070">
    <property type="term" value="F:aspartate carbamoyltransferase activity"/>
    <property type="evidence" value="ECO:0007669"/>
    <property type="project" value="UniProtKB-UniRule"/>
</dbReference>
<feature type="binding site" evidence="7">
    <location>
        <position position="140"/>
    </location>
    <ligand>
        <name>carbamoyl phosphate</name>
        <dbReference type="ChEBI" id="CHEBI:58228"/>
    </ligand>
</feature>
<feature type="binding site" evidence="7">
    <location>
        <position position="57"/>
    </location>
    <ligand>
        <name>carbamoyl phosphate</name>
        <dbReference type="ChEBI" id="CHEBI:58228"/>
    </ligand>
</feature>
<dbReference type="InterPro" id="IPR036901">
    <property type="entry name" value="Asp/Orn_carbamoylTrfase_sf"/>
</dbReference>
<comment type="subunit">
    <text evidence="7">Heterododecamer (2C3:3R2) of six catalytic PyrB chains organized as two trimers (C3), and six regulatory PyrI chains organized as three dimers (R2).</text>
</comment>
<feature type="binding site" evidence="7">
    <location>
        <position position="137"/>
    </location>
    <ligand>
        <name>carbamoyl phosphate</name>
        <dbReference type="ChEBI" id="CHEBI:58228"/>
    </ligand>
</feature>
<feature type="domain" description="Aspartate/ornithine carbamoyltransferase carbamoyl-P binding" evidence="9">
    <location>
        <begin position="12"/>
        <end position="150"/>
    </location>
</feature>
<feature type="binding site" evidence="7">
    <location>
        <position position="264"/>
    </location>
    <ligand>
        <name>carbamoyl phosphate</name>
        <dbReference type="ChEBI" id="CHEBI:58228"/>
    </ligand>
</feature>
<dbReference type="Pfam" id="PF02729">
    <property type="entry name" value="OTCace_N"/>
    <property type="match status" value="1"/>
</dbReference>
<dbReference type="EMBL" id="AYYI01000038">
    <property type="protein sequence ID" value="KRM97716.1"/>
    <property type="molecule type" value="Genomic_DNA"/>
</dbReference>
<evidence type="ECO:0000259" key="8">
    <source>
        <dbReference type="Pfam" id="PF00185"/>
    </source>
</evidence>
<dbReference type="HAMAP" id="MF_00001">
    <property type="entry name" value="Asp_carb_tr"/>
    <property type="match status" value="1"/>
</dbReference>
<dbReference type="RefSeq" id="WP_057874044.1">
    <property type="nucleotide sequence ID" value="NZ_AYYI01000038.1"/>
</dbReference>
<evidence type="ECO:0000256" key="3">
    <source>
        <dbReference type="ARBA" id="ARBA00022679"/>
    </source>
</evidence>
<feature type="binding site" evidence="7">
    <location>
        <position position="222"/>
    </location>
    <ligand>
        <name>L-aspartate</name>
        <dbReference type="ChEBI" id="CHEBI:29991"/>
    </ligand>
</feature>
<comment type="similarity">
    <text evidence="2 7">Belongs to the aspartate/ornithine carbamoyltransferase superfamily. ATCase family.</text>
</comment>
<feature type="binding site" evidence="7">
    <location>
        <position position="58"/>
    </location>
    <ligand>
        <name>carbamoyl phosphate</name>
        <dbReference type="ChEBI" id="CHEBI:58228"/>
    </ligand>
</feature>
<dbReference type="GO" id="GO:0005829">
    <property type="term" value="C:cytosol"/>
    <property type="evidence" value="ECO:0007669"/>
    <property type="project" value="TreeGrafter"/>
</dbReference>
<dbReference type="PATRIC" id="fig|1423796.3.peg.1507"/>
<comment type="caution">
    <text evidence="10">The sequence shown here is derived from an EMBL/GenBank/DDBJ whole genome shotgun (WGS) entry which is preliminary data.</text>
</comment>
<dbReference type="SUPFAM" id="SSF53671">
    <property type="entry name" value="Aspartate/ornithine carbamoyltransferase"/>
    <property type="match status" value="1"/>
</dbReference>
<evidence type="ECO:0000256" key="2">
    <source>
        <dbReference type="ARBA" id="ARBA00008896"/>
    </source>
</evidence>
<evidence type="ECO:0000256" key="4">
    <source>
        <dbReference type="ARBA" id="ARBA00022975"/>
    </source>
</evidence>
<comment type="catalytic activity">
    <reaction evidence="6 7">
        <text>carbamoyl phosphate + L-aspartate = N-carbamoyl-L-aspartate + phosphate + H(+)</text>
        <dbReference type="Rhea" id="RHEA:20013"/>
        <dbReference type="ChEBI" id="CHEBI:15378"/>
        <dbReference type="ChEBI" id="CHEBI:29991"/>
        <dbReference type="ChEBI" id="CHEBI:32814"/>
        <dbReference type="ChEBI" id="CHEBI:43474"/>
        <dbReference type="ChEBI" id="CHEBI:58228"/>
        <dbReference type="EC" id="2.1.3.2"/>
    </reaction>
</comment>
<dbReference type="GO" id="GO:0006520">
    <property type="term" value="P:amino acid metabolic process"/>
    <property type="evidence" value="ECO:0007669"/>
    <property type="project" value="InterPro"/>
</dbReference>
<feature type="binding site" evidence="7">
    <location>
        <position position="263"/>
    </location>
    <ligand>
        <name>carbamoyl phosphate</name>
        <dbReference type="ChEBI" id="CHEBI:58228"/>
    </ligand>
</feature>
<dbReference type="PRINTS" id="PR00100">
    <property type="entry name" value="AOTCASE"/>
</dbReference>
<evidence type="ECO:0000256" key="1">
    <source>
        <dbReference type="ARBA" id="ARBA00004852"/>
    </source>
</evidence>
<dbReference type="InterPro" id="IPR006132">
    <property type="entry name" value="Asp/Orn_carbamoyltranf_P-bd"/>
</dbReference>
<keyword evidence="4 7" id="KW-0665">Pyrimidine biosynthesis</keyword>
<dbReference type="InterPro" id="IPR002082">
    <property type="entry name" value="Asp_carbamoyltransf"/>
</dbReference>
<keyword evidence="11" id="KW-1185">Reference proteome</keyword>
<dbReference type="AlphaFoldDB" id="A0A0R2D6X0"/>
<dbReference type="InterPro" id="IPR006130">
    <property type="entry name" value="Asp/Orn_carbamoylTrfase"/>
</dbReference>
<dbReference type="PRINTS" id="PR00101">
    <property type="entry name" value="ATCASE"/>
</dbReference>
<dbReference type="InterPro" id="IPR006131">
    <property type="entry name" value="Asp_carbamoyltransf_Asp/Orn-bd"/>
</dbReference>
<dbReference type="PROSITE" id="PS00097">
    <property type="entry name" value="CARBAMOYLTRANSFERASE"/>
    <property type="match status" value="1"/>
</dbReference>
<dbReference type="FunFam" id="3.40.50.1370:FF:000011">
    <property type="entry name" value="Aspartate carbamoyltransferase"/>
    <property type="match status" value="1"/>
</dbReference>
<name>A0A0R2D6X0_9LACO</name>
<dbReference type="PANTHER" id="PTHR45753">
    <property type="entry name" value="ORNITHINE CARBAMOYLTRANSFERASE, MITOCHONDRIAL"/>
    <property type="match status" value="1"/>
</dbReference>
<dbReference type="Gene3D" id="3.40.50.1370">
    <property type="entry name" value="Aspartate/ornithine carbamoyltransferase"/>
    <property type="match status" value="2"/>
</dbReference>
<gene>
    <name evidence="7" type="primary">pyrB</name>
    <name evidence="10" type="ORF">FC24_GL001480</name>
</gene>
<reference evidence="10 11" key="1">
    <citation type="journal article" date="2015" name="Genome Announc.">
        <title>Expanding the biotechnology potential of lactobacilli through comparative genomics of 213 strains and associated genera.</title>
        <authorList>
            <person name="Sun Z."/>
            <person name="Harris H.M."/>
            <person name="McCann A."/>
            <person name="Guo C."/>
            <person name="Argimon S."/>
            <person name="Zhang W."/>
            <person name="Yang X."/>
            <person name="Jeffery I.B."/>
            <person name="Cooney J.C."/>
            <person name="Kagawa T.F."/>
            <person name="Liu W."/>
            <person name="Song Y."/>
            <person name="Salvetti E."/>
            <person name="Wrobel A."/>
            <person name="Rasinkangas P."/>
            <person name="Parkhill J."/>
            <person name="Rea M.C."/>
            <person name="O'Sullivan O."/>
            <person name="Ritari J."/>
            <person name="Douillard F.P."/>
            <person name="Paul Ross R."/>
            <person name="Yang R."/>
            <person name="Briner A.E."/>
            <person name="Felis G.E."/>
            <person name="de Vos W.M."/>
            <person name="Barrangou R."/>
            <person name="Klaenhammer T.R."/>
            <person name="Caufield P.W."/>
            <person name="Cui Y."/>
            <person name="Zhang H."/>
            <person name="O'Toole P.W."/>
        </authorList>
    </citation>
    <scope>NUCLEOTIDE SEQUENCE [LARGE SCALE GENOMIC DNA]</scope>
    <source>
        <strain evidence="10 11">DSM 20253</strain>
    </source>
</reference>
<evidence type="ECO:0000256" key="6">
    <source>
        <dbReference type="ARBA" id="ARBA00048859"/>
    </source>
</evidence>
<evidence type="ECO:0000313" key="11">
    <source>
        <dbReference type="Proteomes" id="UP000051638"/>
    </source>
</evidence>
<evidence type="ECO:0000259" key="9">
    <source>
        <dbReference type="Pfam" id="PF02729"/>
    </source>
</evidence>
<evidence type="ECO:0000313" key="10">
    <source>
        <dbReference type="EMBL" id="KRM97716.1"/>
    </source>
</evidence>
<dbReference type="STRING" id="1423796.FC24_GL001480"/>
<comment type="pathway">
    <text evidence="1 7">Pyrimidine metabolism; UMP biosynthesis via de novo pathway; (S)-dihydroorotate from bicarbonate: step 2/3.</text>
</comment>
<feature type="domain" description="Aspartate/ornithine carbamoyltransferase Asp/Orn-binding" evidence="8">
    <location>
        <begin position="157"/>
        <end position="299"/>
    </location>
</feature>
<dbReference type="EC" id="2.1.3.2" evidence="7"/>
<sequence>MIDQAIFQKPVLVSMKDLDVTTVKLLIQRAEAFKQGLHLELTTPLYAANLFFENSTRTHTSFEVAERRLGLSVVQFDPQTSSVKKGESLYDTCLTLAAVGVNLLVIRHWQDAYYKMLINQPSLPVALINAGDGSGEHPSQSLLDMMTISENFGDFSGLKVAIVGDLNHSRVARSNMEILHKLGAQIFFSGPAYWYTPEFAPYGTYLPIDELVEQVDVMMMLRVQHERHQSAADFDAAAYHRQYGLTVERAARMHPDAIIMHPGPINRDVELASELVESKRSRFVSQMQNGVFMRMAMIESVLRAQDLGCLV</sequence>
<comment type="function">
    <text evidence="5 7">Catalyzes the condensation of carbamoyl phosphate and aspartate to form carbamoyl aspartate and inorganic phosphate, the committed step in the de novo pyrimidine nucleotide biosynthesis pathway.</text>
</comment>
<dbReference type="NCBIfam" id="TIGR00670">
    <property type="entry name" value="asp_carb_tr"/>
    <property type="match status" value="1"/>
</dbReference>
<dbReference type="PANTHER" id="PTHR45753:SF6">
    <property type="entry name" value="ASPARTATE CARBAMOYLTRANSFERASE"/>
    <property type="match status" value="1"/>
</dbReference>
<keyword evidence="3 7" id="KW-0808">Transferase</keyword>
<organism evidence="10 11">
    <name type="scientific">Loigolactobacillus rennini DSM 20253</name>
    <dbReference type="NCBI Taxonomy" id="1423796"/>
    <lineage>
        <taxon>Bacteria</taxon>
        <taxon>Bacillati</taxon>
        <taxon>Bacillota</taxon>
        <taxon>Bacilli</taxon>
        <taxon>Lactobacillales</taxon>
        <taxon>Lactobacillaceae</taxon>
        <taxon>Loigolactobacillus</taxon>
    </lineage>
</organism>
<evidence type="ECO:0000256" key="5">
    <source>
        <dbReference type="ARBA" id="ARBA00043884"/>
    </source>
</evidence>
<protein>
    <recommendedName>
        <fullName evidence="7">Aspartate carbamoyltransferase</fullName>
        <ecNumber evidence="7">2.1.3.2</ecNumber>
    </recommendedName>
    <alternativeName>
        <fullName evidence="7">Aspartate transcarbamylase</fullName>
        <shortName evidence="7">ATCase</shortName>
    </alternativeName>
</protein>
<dbReference type="GO" id="GO:0016597">
    <property type="term" value="F:amino acid binding"/>
    <property type="evidence" value="ECO:0007669"/>
    <property type="project" value="InterPro"/>
</dbReference>
<dbReference type="OrthoDB" id="9774690at2"/>
<feature type="binding site" evidence="7">
    <location>
        <position position="107"/>
    </location>
    <ligand>
        <name>carbamoyl phosphate</name>
        <dbReference type="ChEBI" id="CHEBI:58228"/>
    </ligand>
</feature>